<dbReference type="EMBL" id="JACEIB010000027">
    <property type="protein sequence ID" value="MBA2936231.1"/>
    <property type="molecule type" value="Genomic_DNA"/>
</dbReference>
<name>A0A838LAE3_9SPHN</name>
<keyword evidence="2" id="KW-1185">Reference proteome</keyword>
<accession>A0A838LAE3</accession>
<proteinExistence type="predicted"/>
<sequence length="110" mass="11831">MATAVSSIESRRAPRDIVSFRAPLDGPASIRTSVLMVDISPFGFMSRCQAPLTPGDVVAVKLPVVGNRAAQIVWSLGGRVGGEFLDPIASDIYAMMLKRAPNDKPAWNEF</sequence>
<organism evidence="1 2">
    <name type="scientific">Sphingomonas chungangi</name>
    <dbReference type="NCBI Taxonomy" id="2683589"/>
    <lineage>
        <taxon>Bacteria</taxon>
        <taxon>Pseudomonadati</taxon>
        <taxon>Pseudomonadota</taxon>
        <taxon>Alphaproteobacteria</taxon>
        <taxon>Sphingomonadales</taxon>
        <taxon>Sphingomonadaceae</taxon>
        <taxon>Sphingomonas</taxon>
    </lineage>
</organism>
<comment type="caution">
    <text evidence="1">The sequence shown here is derived from an EMBL/GenBank/DDBJ whole genome shotgun (WGS) entry which is preliminary data.</text>
</comment>
<dbReference type="Proteomes" id="UP000570166">
    <property type="component" value="Unassembled WGS sequence"/>
</dbReference>
<evidence type="ECO:0000313" key="2">
    <source>
        <dbReference type="Proteomes" id="UP000570166"/>
    </source>
</evidence>
<dbReference type="SUPFAM" id="SSF141371">
    <property type="entry name" value="PilZ domain-like"/>
    <property type="match status" value="1"/>
</dbReference>
<gene>
    <name evidence="1" type="ORF">HZF05_19290</name>
</gene>
<dbReference type="RefSeq" id="WP_160364106.1">
    <property type="nucleotide sequence ID" value="NZ_JACEIB010000027.1"/>
</dbReference>
<reference evidence="1 2" key="1">
    <citation type="submission" date="2020-07" db="EMBL/GenBank/DDBJ databases">
        <authorList>
            <person name="Sun Q."/>
        </authorList>
    </citation>
    <scope>NUCLEOTIDE SEQUENCE [LARGE SCALE GENOMIC DNA]</scope>
    <source>
        <strain evidence="1 2">CGMCC 1.13654</strain>
    </source>
</reference>
<protein>
    <submittedName>
        <fullName evidence="1">PilZ domain-containing protein</fullName>
    </submittedName>
</protein>
<evidence type="ECO:0000313" key="1">
    <source>
        <dbReference type="EMBL" id="MBA2936231.1"/>
    </source>
</evidence>
<dbReference type="AlphaFoldDB" id="A0A838LAE3"/>